<evidence type="ECO:0000313" key="8">
    <source>
        <dbReference type="EnsemblPlants" id="Pp3c21_18700V3.1"/>
    </source>
</evidence>
<dbReference type="Gene3D" id="1.20.1250.20">
    <property type="entry name" value="MFS general substrate transporter like domains"/>
    <property type="match status" value="1"/>
</dbReference>
<dbReference type="STRING" id="3218.A0A2K1ISI2"/>
<feature type="transmembrane region" description="Helical" evidence="5">
    <location>
        <begin position="487"/>
        <end position="511"/>
    </location>
</feature>
<dbReference type="AlphaFoldDB" id="A0A2K1ISI2"/>
<dbReference type="PROSITE" id="PS50850">
    <property type="entry name" value="MFS"/>
    <property type="match status" value="1"/>
</dbReference>
<dbReference type="EnsemblPlants" id="Pp3c21_18700V3.2">
    <property type="protein sequence ID" value="Pp3c21_18700V3.2"/>
    <property type="gene ID" value="Pp3c21_18700"/>
</dbReference>
<proteinExistence type="predicted"/>
<evidence type="ECO:0000256" key="1">
    <source>
        <dbReference type="ARBA" id="ARBA00004141"/>
    </source>
</evidence>
<feature type="transmembrane region" description="Helical" evidence="5">
    <location>
        <begin position="234"/>
        <end position="255"/>
    </location>
</feature>
<name>A0A2K1ISI2_PHYPA</name>
<evidence type="ECO:0000259" key="6">
    <source>
        <dbReference type="PROSITE" id="PS50850"/>
    </source>
</evidence>
<keyword evidence="4 5" id="KW-0472">Membrane</keyword>
<organism evidence="7">
    <name type="scientific">Physcomitrium patens</name>
    <name type="common">Spreading-leaved earth moss</name>
    <name type="synonym">Physcomitrella patens</name>
    <dbReference type="NCBI Taxonomy" id="3218"/>
    <lineage>
        <taxon>Eukaryota</taxon>
        <taxon>Viridiplantae</taxon>
        <taxon>Streptophyta</taxon>
        <taxon>Embryophyta</taxon>
        <taxon>Bryophyta</taxon>
        <taxon>Bryophytina</taxon>
        <taxon>Bryopsida</taxon>
        <taxon>Funariidae</taxon>
        <taxon>Funariales</taxon>
        <taxon>Funariaceae</taxon>
        <taxon>Physcomitrium</taxon>
    </lineage>
</organism>
<dbReference type="SUPFAM" id="SSF103473">
    <property type="entry name" value="MFS general substrate transporter"/>
    <property type="match status" value="1"/>
</dbReference>
<reference evidence="7 9" key="1">
    <citation type="journal article" date="2008" name="Science">
        <title>The Physcomitrella genome reveals evolutionary insights into the conquest of land by plants.</title>
        <authorList>
            <person name="Rensing S."/>
            <person name="Lang D."/>
            <person name="Zimmer A."/>
            <person name="Terry A."/>
            <person name="Salamov A."/>
            <person name="Shapiro H."/>
            <person name="Nishiyama T."/>
            <person name="Perroud P.-F."/>
            <person name="Lindquist E."/>
            <person name="Kamisugi Y."/>
            <person name="Tanahashi T."/>
            <person name="Sakakibara K."/>
            <person name="Fujita T."/>
            <person name="Oishi K."/>
            <person name="Shin-I T."/>
            <person name="Kuroki Y."/>
            <person name="Toyoda A."/>
            <person name="Suzuki Y."/>
            <person name="Hashimoto A."/>
            <person name="Yamaguchi K."/>
            <person name="Sugano A."/>
            <person name="Kohara Y."/>
            <person name="Fujiyama A."/>
            <person name="Anterola A."/>
            <person name="Aoki S."/>
            <person name="Ashton N."/>
            <person name="Barbazuk W.B."/>
            <person name="Barker E."/>
            <person name="Bennetzen J."/>
            <person name="Bezanilla M."/>
            <person name="Blankenship R."/>
            <person name="Cho S.H."/>
            <person name="Dutcher S."/>
            <person name="Estelle M."/>
            <person name="Fawcett J.A."/>
            <person name="Gundlach H."/>
            <person name="Hanada K."/>
            <person name="Heyl A."/>
            <person name="Hicks K.A."/>
            <person name="Hugh J."/>
            <person name="Lohr M."/>
            <person name="Mayer K."/>
            <person name="Melkozernov A."/>
            <person name="Murata T."/>
            <person name="Nelson D."/>
            <person name="Pils B."/>
            <person name="Prigge M."/>
            <person name="Reiss B."/>
            <person name="Renner T."/>
            <person name="Rombauts S."/>
            <person name="Rushton P."/>
            <person name="Sanderfoot A."/>
            <person name="Schween G."/>
            <person name="Shiu S.-H."/>
            <person name="Stueber K."/>
            <person name="Theodoulou F.L."/>
            <person name="Tu H."/>
            <person name="Van de Peer Y."/>
            <person name="Verrier P.J."/>
            <person name="Waters E."/>
            <person name="Wood A."/>
            <person name="Yang L."/>
            <person name="Cove D."/>
            <person name="Cuming A."/>
            <person name="Hasebe M."/>
            <person name="Lucas S."/>
            <person name="Mishler D.B."/>
            <person name="Reski R."/>
            <person name="Grigoriev I."/>
            <person name="Quatrano R.S."/>
            <person name="Boore J.L."/>
        </authorList>
    </citation>
    <scope>NUCLEOTIDE SEQUENCE [LARGE SCALE GENOMIC DNA]</scope>
    <source>
        <strain evidence="8 9">cv. Gransden 2004</strain>
    </source>
</reference>
<dbReference type="Gramene" id="Pp3c21_18700V3.1">
    <property type="protein sequence ID" value="Pp3c21_18700V3.1"/>
    <property type="gene ID" value="Pp3c21_18700"/>
</dbReference>
<feature type="domain" description="Major facilitator superfamily (MFS) profile" evidence="6">
    <location>
        <begin position="53"/>
        <end position="575"/>
    </location>
</feature>
<dbReference type="Pfam" id="PF00083">
    <property type="entry name" value="Sugar_tr"/>
    <property type="match status" value="1"/>
</dbReference>
<evidence type="ECO:0000256" key="5">
    <source>
        <dbReference type="SAM" id="Phobius"/>
    </source>
</evidence>
<dbReference type="GO" id="GO:0022857">
    <property type="term" value="F:transmembrane transporter activity"/>
    <property type="evidence" value="ECO:0007669"/>
    <property type="project" value="InterPro"/>
</dbReference>
<comment type="subcellular location">
    <subcellularLocation>
        <location evidence="1">Membrane</location>
        <topology evidence="1">Multi-pass membrane protein</topology>
    </subcellularLocation>
</comment>
<dbReference type="Proteomes" id="UP000006727">
    <property type="component" value="Chromosome 21"/>
</dbReference>
<keyword evidence="9" id="KW-1185">Reference proteome</keyword>
<feature type="transmembrane region" description="Helical" evidence="5">
    <location>
        <begin position="550"/>
        <end position="570"/>
    </location>
</feature>
<dbReference type="InterPro" id="IPR036259">
    <property type="entry name" value="MFS_trans_sf"/>
</dbReference>
<dbReference type="CDD" id="cd17378">
    <property type="entry name" value="MFS_OCT_plant"/>
    <property type="match status" value="1"/>
</dbReference>
<gene>
    <name evidence="8" type="primary">LOC112274331</name>
    <name evidence="7" type="ORF">PHYPA_026365</name>
</gene>
<dbReference type="EnsemblPlants" id="Pp3c21_18700V3.1">
    <property type="protein sequence ID" value="Pp3c21_18700V3.1"/>
    <property type="gene ID" value="Pp3c21_18700"/>
</dbReference>
<dbReference type="RefSeq" id="XP_024359506.1">
    <property type="nucleotide sequence ID" value="XM_024503738.2"/>
</dbReference>
<evidence type="ECO:0000256" key="3">
    <source>
        <dbReference type="ARBA" id="ARBA00022989"/>
    </source>
</evidence>
<dbReference type="OrthoDB" id="5296287at2759"/>
<dbReference type="InterPro" id="IPR020846">
    <property type="entry name" value="MFS_dom"/>
</dbReference>
<dbReference type="PROSITE" id="PS00216">
    <property type="entry name" value="SUGAR_TRANSPORT_1"/>
    <property type="match status" value="1"/>
</dbReference>
<evidence type="ECO:0000313" key="9">
    <source>
        <dbReference type="Proteomes" id="UP000006727"/>
    </source>
</evidence>
<feature type="transmembrane region" description="Helical" evidence="5">
    <location>
        <begin position="203"/>
        <end position="222"/>
    </location>
</feature>
<dbReference type="EMBL" id="ABEU02000021">
    <property type="protein sequence ID" value="PNR32239.1"/>
    <property type="molecule type" value="Genomic_DNA"/>
</dbReference>
<protein>
    <recommendedName>
        <fullName evidence="6">Major facilitator superfamily (MFS) profile domain-containing protein</fullName>
    </recommendedName>
</protein>
<feature type="transmembrane region" description="Helical" evidence="5">
    <location>
        <begin position="363"/>
        <end position="384"/>
    </location>
</feature>
<dbReference type="InterPro" id="IPR005828">
    <property type="entry name" value="MFS_sugar_transport-like"/>
</dbReference>
<keyword evidence="2 5" id="KW-0812">Transmembrane</keyword>
<feature type="transmembrane region" description="Helical" evidence="5">
    <location>
        <begin position="419"/>
        <end position="440"/>
    </location>
</feature>
<dbReference type="GO" id="GO:0042631">
    <property type="term" value="P:cellular response to water deprivation"/>
    <property type="evidence" value="ECO:0007669"/>
    <property type="project" value="EnsemblPlants"/>
</dbReference>
<feature type="transmembrane region" description="Helical" evidence="5">
    <location>
        <begin position="261"/>
        <end position="282"/>
    </location>
</feature>
<evidence type="ECO:0000313" key="7">
    <source>
        <dbReference type="EMBL" id="PNR32239.1"/>
    </source>
</evidence>
<reference evidence="7 9" key="2">
    <citation type="journal article" date="2018" name="Plant J.">
        <title>The Physcomitrella patens chromosome-scale assembly reveals moss genome structure and evolution.</title>
        <authorList>
            <person name="Lang D."/>
            <person name="Ullrich K.K."/>
            <person name="Murat F."/>
            <person name="Fuchs J."/>
            <person name="Jenkins J."/>
            <person name="Haas F.B."/>
            <person name="Piednoel M."/>
            <person name="Gundlach H."/>
            <person name="Van Bel M."/>
            <person name="Meyberg R."/>
            <person name="Vives C."/>
            <person name="Morata J."/>
            <person name="Symeonidi A."/>
            <person name="Hiss M."/>
            <person name="Muchero W."/>
            <person name="Kamisugi Y."/>
            <person name="Saleh O."/>
            <person name="Blanc G."/>
            <person name="Decker E.L."/>
            <person name="van Gessel N."/>
            <person name="Grimwood J."/>
            <person name="Hayes R.D."/>
            <person name="Graham S.W."/>
            <person name="Gunter L.E."/>
            <person name="McDaniel S.F."/>
            <person name="Hoernstein S.N.W."/>
            <person name="Larsson A."/>
            <person name="Li F.W."/>
            <person name="Perroud P.F."/>
            <person name="Phillips J."/>
            <person name="Ranjan P."/>
            <person name="Rokshar D.S."/>
            <person name="Rothfels C.J."/>
            <person name="Schneider L."/>
            <person name="Shu S."/>
            <person name="Stevenson D.W."/>
            <person name="Thummler F."/>
            <person name="Tillich M."/>
            <person name="Villarreal Aguilar J.C."/>
            <person name="Widiez T."/>
            <person name="Wong G.K."/>
            <person name="Wymore A."/>
            <person name="Zhang Y."/>
            <person name="Zimmer A.D."/>
            <person name="Quatrano R.S."/>
            <person name="Mayer K.F.X."/>
            <person name="Goodstein D."/>
            <person name="Casacuberta J.M."/>
            <person name="Vandepoele K."/>
            <person name="Reski R."/>
            <person name="Cuming A.C."/>
            <person name="Tuskan G.A."/>
            <person name="Maumus F."/>
            <person name="Salse J."/>
            <person name="Schmutz J."/>
            <person name="Rensing S.A."/>
        </authorList>
    </citation>
    <scope>NUCLEOTIDE SEQUENCE [LARGE SCALE GENOMIC DNA]</scope>
    <source>
        <strain evidence="8 9">cv. Gransden 2004</strain>
    </source>
</reference>
<accession>A0A2K1ISI2</accession>
<dbReference type="Gramene" id="Pp3c21_18700V3.2">
    <property type="protein sequence ID" value="Pp3c21_18700V3.2"/>
    <property type="gene ID" value="Pp3c21_18700"/>
</dbReference>
<feature type="transmembrane region" description="Helical" evidence="5">
    <location>
        <begin position="390"/>
        <end position="412"/>
    </location>
</feature>
<dbReference type="GO" id="GO:0009705">
    <property type="term" value="C:plant-type vacuole membrane"/>
    <property type="evidence" value="ECO:0007669"/>
    <property type="project" value="EnsemblPlants"/>
</dbReference>
<dbReference type="OMA" id="RIIYCTL"/>
<reference evidence="8" key="3">
    <citation type="submission" date="2020-12" db="UniProtKB">
        <authorList>
            <consortium name="EnsemblPlants"/>
        </authorList>
    </citation>
    <scope>IDENTIFICATION</scope>
</reference>
<evidence type="ECO:0000256" key="4">
    <source>
        <dbReference type="ARBA" id="ARBA00023136"/>
    </source>
</evidence>
<feature type="transmembrane region" description="Helical" evidence="5">
    <location>
        <begin position="146"/>
        <end position="164"/>
    </location>
</feature>
<dbReference type="InterPro" id="IPR005829">
    <property type="entry name" value="Sugar_transporter_CS"/>
</dbReference>
<feature type="transmembrane region" description="Helical" evidence="5">
    <location>
        <begin position="523"/>
        <end position="544"/>
    </location>
</feature>
<keyword evidence="3 5" id="KW-1133">Transmembrane helix</keyword>
<evidence type="ECO:0000256" key="2">
    <source>
        <dbReference type="ARBA" id="ARBA00022692"/>
    </source>
</evidence>
<dbReference type="PANTHER" id="PTHR24064">
    <property type="entry name" value="SOLUTE CARRIER FAMILY 22 MEMBER"/>
    <property type="match status" value="1"/>
</dbReference>
<dbReference type="GeneID" id="112274331"/>
<sequence length="595" mass="63849">MKSDTVSDSASAPLLSDLGGSCTDVEANASEKLSIDDMLSKYVGDFGRAQLVHFVIVSLAWSLEGLHTFATIFADRVPEWQCRPSVNLWSPSNSTLGASAGPLNMECSPSSSICSMDPSLWEWVGGKGVSIVSEWGLFCGDEYKVGLAQSAFFVGAFVGAGIFGHFSDSFAGRKGTLFLACVCTALSGLATASVHSYWVYVGIRWLTGATCSGIGLSSFVLATEPIGPSKRGQVGMSAFYFFSFGIMTLPVFAYFSTSWRHLYFVTSIPALLYCTLVVPTIWESPRWFLVQGRIKDAMEVLGAFAKRNGRNPIPEGAVLEIENEEASKSVALESIDVSEDYSPKASGTLLMVLRNPATRSRMLIMVVIWFLTAVVYYGITLNVVNLGTNLYIGVFLNAIIEWPAFVITAAVLDRFGRRSMLVSAMVLSGLCCLAGSVLYIEDGANTGSSDGLRDLFPNLTPVGSQSYRESVILWYSSLGAGIGVYKVLRIICSTVGIFGMAGTYNLIYIYASELFPTVVRNAALGLLTQASGIGSIIAPVVVVSGRFNSALPFATFGIMAILGGVLSLGLPETLHKPMFETLEGLERSEKGVMTN</sequence>
<feature type="transmembrane region" description="Helical" evidence="5">
    <location>
        <begin position="176"/>
        <end position="197"/>
    </location>
</feature>
<dbReference type="PaxDb" id="3218-PP1S85_39V6.1"/>